<evidence type="ECO:0000256" key="1">
    <source>
        <dbReference type="SAM" id="Phobius"/>
    </source>
</evidence>
<dbReference type="PANTHER" id="PTHR36443">
    <property type="entry name" value="BSR5223 PROTEIN"/>
    <property type="match status" value="1"/>
</dbReference>
<organism evidence="2 3">
    <name type="scientific">Povalibacter uvarum</name>
    <dbReference type="NCBI Taxonomy" id="732238"/>
    <lineage>
        <taxon>Bacteria</taxon>
        <taxon>Pseudomonadati</taxon>
        <taxon>Pseudomonadota</taxon>
        <taxon>Gammaproteobacteria</taxon>
        <taxon>Steroidobacterales</taxon>
        <taxon>Steroidobacteraceae</taxon>
        <taxon>Povalibacter</taxon>
    </lineage>
</organism>
<dbReference type="PANTHER" id="PTHR36443:SF1">
    <property type="entry name" value="BSR5223 PROTEIN"/>
    <property type="match status" value="1"/>
</dbReference>
<dbReference type="EMBL" id="JACHHZ010000004">
    <property type="protein sequence ID" value="MBB6094741.1"/>
    <property type="molecule type" value="Genomic_DNA"/>
</dbReference>
<dbReference type="InterPro" id="IPR021320">
    <property type="entry name" value="DUF2905"/>
</dbReference>
<keyword evidence="1" id="KW-1133">Transmembrane helix</keyword>
<name>A0A841HN84_9GAMM</name>
<dbReference type="RefSeq" id="WP_184334144.1">
    <property type="nucleotide sequence ID" value="NZ_JACHHZ010000004.1"/>
</dbReference>
<sequence>MRRTLIILGSIIILIGLLWPWLSKLPIGRLPGDIVVDRPGFRFFLPVTTMLIASVVLSLLLWLFRK</sequence>
<evidence type="ECO:0000313" key="2">
    <source>
        <dbReference type="EMBL" id="MBB6094741.1"/>
    </source>
</evidence>
<keyword evidence="1" id="KW-0472">Membrane</keyword>
<feature type="transmembrane region" description="Helical" evidence="1">
    <location>
        <begin position="5"/>
        <end position="23"/>
    </location>
</feature>
<dbReference type="Proteomes" id="UP000588068">
    <property type="component" value="Unassembled WGS sequence"/>
</dbReference>
<proteinExistence type="predicted"/>
<gene>
    <name evidence="2" type="ORF">HNQ60_003628</name>
</gene>
<reference evidence="2 3" key="1">
    <citation type="submission" date="2020-08" db="EMBL/GenBank/DDBJ databases">
        <title>Genomic Encyclopedia of Type Strains, Phase IV (KMG-IV): sequencing the most valuable type-strain genomes for metagenomic binning, comparative biology and taxonomic classification.</title>
        <authorList>
            <person name="Goeker M."/>
        </authorList>
    </citation>
    <scope>NUCLEOTIDE SEQUENCE [LARGE SCALE GENOMIC DNA]</scope>
    <source>
        <strain evidence="2 3">DSM 26723</strain>
    </source>
</reference>
<evidence type="ECO:0008006" key="4">
    <source>
        <dbReference type="Google" id="ProtNLM"/>
    </source>
</evidence>
<dbReference type="Pfam" id="PF11146">
    <property type="entry name" value="DUF2905"/>
    <property type="match status" value="1"/>
</dbReference>
<evidence type="ECO:0000313" key="3">
    <source>
        <dbReference type="Proteomes" id="UP000588068"/>
    </source>
</evidence>
<keyword evidence="3" id="KW-1185">Reference proteome</keyword>
<dbReference type="AlphaFoldDB" id="A0A841HN84"/>
<keyword evidence="1" id="KW-0812">Transmembrane</keyword>
<comment type="caution">
    <text evidence="2">The sequence shown here is derived from an EMBL/GenBank/DDBJ whole genome shotgun (WGS) entry which is preliminary data.</text>
</comment>
<accession>A0A841HN84</accession>
<feature type="transmembrane region" description="Helical" evidence="1">
    <location>
        <begin position="43"/>
        <end position="64"/>
    </location>
</feature>
<protein>
    <recommendedName>
        <fullName evidence="4">DUF2905 domain-containing protein</fullName>
    </recommendedName>
</protein>